<dbReference type="EMBL" id="JAUSQU010000001">
    <property type="protein sequence ID" value="MDP9845895.1"/>
    <property type="molecule type" value="Genomic_DNA"/>
</dbReference>
<keyword evidence="3" id="KW-1185">Reference proteome</keyword>
<proteinExistence type="predicted"/>
<comment type="caution">
    <text evidence="2">The sequence shown here is derived from an EMBL/GenBank/DDBJ whole genome shotgun (WGS) entry which is preliminary data.</text>
</comment>
<evidence type="ECO:0000313" key="2">
    <source>
        <dbReference type="EMBL" id="MDP9845895.1"/>
    </source>
</evidence>
<accession>A0ABT9QGK5</accession>
<organism evidence="2 3">
    <name type="scientific">Streptosporangium lutulentum</name>
    <dbReference type="NCBI Taxonomy" id="1461250"/>
    <lineage>
        <taxon>Bacteria</taxon>
        <taxon>Bacillati</taxon>
        <taxon>Actinomycetota</taxon>
        <taxon>Actinomycetes</taxon>
        <taxon>Streptosporangiales</taxon>
        <taxon>Streptosporangiaceae</taxon>
        <taxon>Streptosporangium</taxon>
    </lineage>
</organism>
<name>A0ABT9QGK5_9ACTN</name>
<feature type="compositionally biased region" description="Low complexity" evidence="1">
    <location>
        <begin position="21"/>
        <end position="33"/>
    </location>
</feature>
<sequence>MEASSGRPPVSGFLWVPADSRAARAATSSGAPTQRSSPSGPAISVATISPTVLPDTRRITSPTRNPYVRA</sequence>
<evidence type="ECO:0000313" key="3">
    <source>
        <dbReference type="Proteomes" id="UP001225356"/>
    </source>
</evidence>
<feature type="region of interest" description="Disordered" evidence="1">
    <location>
        <begin position="21"/>
        <end position="70"/>
    </location>
</feature>
<protein>
    <submittedName>
        <fullName evidence="2">Uncharacterized protein</fullName>
    </submittedName>
</protein>
<gene>
    <name evidence="2" type="ORF">J2853_005106</name>
</gene>
<reference evidence="2 3" key="1">
    <citation type="submission" date="2023-07" db="EMBL/GenBank/DDBJ databases">
        <title>Sequencing the genomes of 1000 actinobacteria strains.</title>
        <authorList>
            <person name="Klenk H.-P."/>
        </authorList>
    </citation>
    <scope>NUCLEOTIDE SEQUENCE [LARGE SCALE GENOMIC DNA]</scope>
    <source>
        <strain evidence="2 3">DSM 46740</strain>
    </source>
</reference>
<dbReference type="Proteomes" id="UP001225356">
    <property type="component" value="Unassembled WGS sequence"/>
</dbReference>
<evidence type="ECO:0000256" key="1">
    <source>
        <dbReference type="SAM" id="MobiDB-lite"/>
    </source>
</evidence>